<dbReference type="InterPro" id="IPR018163">
    <property type="entry name" value="Thr/Ala-tRNA-synth_IIc_edit"/>
</dbReference>
<dbReference type="GO" id="GO:0003676">
    <property type="term" value="F:nucleic acid binding"/>
    <property type="evidence" value="ECO:0007669"/>
    <property type="project" value="InterPro"/>
</dbReference>
<evidence type="ECO:0000256" key="1">
    <source>
        <dbReference type="ARBA" id="ARBA00001947"/>
    </source>
</evidence>
<dbReference type="PROSITE" id="PS50860">
    <property type="entry name" value="AA_TRNA_LIGASE_II_ALA"/>
    <property type="match status" value="1"/>
</dbReference>
<dbReference type="PANTHER" id="PTHR43462">
    <property type="entry name" value="ALANYL-TRNA EDITING PROTEIN"/>
    <property type="match status" value="1"/>
</dbReference>
<feature type="domain" description="Alanyl-transfer RNA synthetases family profile" evidence="5">
    <location>
        <begin position="1"/>
        <end position="234"/>
    </location>
</feature>
<evidence type="ECO:0000313" key="6">
    <source>
        <dbReference type="EMBL" id="VAW19159.1"/>
    </source>
</evidence>
<accession>A0A3B0U3Y0</accession>
<dbReference type="Pfam" id="PF01411">
    <property type="entry name" value="tRNA-synt_2c"/>
    <property type="match status" value="1"/>
</dbReference>
<dbReference type="GO" id="GO:0004813">
    <property type="term" value="F:alanine-tRNA ligase activity"/>
    <property type="evidence" value="ECO:0007669"/>
    <property type="project" value="InterPro"/>
</dbReference>
<dbReference type="Gene3D" id="3.30.980.10">
    <property type="entry name" value="Threonyl-trna Synthetase, Chain A, domain 2"/>
    <property type="match status" value="1"/>
</dbReference>
<evidence type="ECO:0000259" key="5">
    <source>
        <dbReference type="PROSITE" id="PS50860"/>
    </source>
</evidence>
<gene>
    <name evidence="6" type="ORF">MNBD_ALPHA09-586</name>
</gene>
<dbReference type="GO" id="GO:0006419">
    <property type="term" value="P:alanyl-tRNA aminoacylation"/>
    <property type="evidence" value="ECO:0007669"/>
    <property type="project" value="InterPro"/>
</dbReference>
<dbReference type="AlphaFoldDB" id="A0A3B0U3Y0"/>
<dbReference type="InterPro" id="IPR009000">
    <property type="entry name" value="Transl_B-barrel_sf"/>
</dbReference>
<dbReference type="GO" id="GO:0005737">
    <property type="term" value="C:cytoplasm"/>
    <property type="evidence" value="ECO:0007669"/>
    <property type="project" value="UniProtKB-SubCell"/>
</dbReference>
<evidence type="ECO:0000256" key="2">
    <source>
        <dbReference type="ARBA" id="ARBA00004496"/>
    </source>
</evidence>
<name>A0A3B0U3Y0_9ZZZZ</name>
<evidence type="ECO:0000256" key="3">
    <source>
        <dbReference type="ARBA" id="ARBA00022723"/>
    </source>
</evidence>
<reference evidence="6" key="1">
    <citation type="submission" date="2018-06" db="EMBL/GenBank/DDBJ databases">
        <authorList>
            <person name="Zhirakovskaya E."/>
        </authorList>
    </citation>
    <scope>NUCLEOTIDE SEQUENCE</scope>
</reference>
<organism evidence="6">
    <name type="scientific">hydrothermal vent metagenome</name>
    <dbReference type="NCBI Taxonomy" id="652676"/>
    <lineage>
        <taxon>unclassified sequences</taxon>
        <taxon>metagenomes</taxon>
        <taxon>ecological metagenomes</taxon>
    </lineage>
</organism>
<protein>
    <submittedName>
        <fullName evidence="6">Ser-tRNA(Ala) deacylase @ Gly-tRNA(Ala) deacylase</fullName>
    </submittedName>
</protein>
<dbReference type="SUPFAM" id="SSF55186">
    <property type="entry name" value="ThrRS/AlaRS common domain"/>
    <property type="match status" value="1"/>
</dbReference>
<dbReference type="GO" id="GO:0002161">
    <property type="term" value="F:aminoacyl-tRNA deacylase activity"/>
    <property type="evidence" value="ECO:0007669"/>
    <property type="project" value="UniProtKB-ARBA"/>
</dbReference>
<comment type="subcellular location">
    <subcellularLocation>
        <location evidence="2">Cytoplasm</location>
    </subcellularLocation>
</comment>
<dbReference type="PANTHER" id="PTHR43462:SF1">
    <property type="entry name" value="ALANYL-TRNA EDITING PROTEIN AARSD1"/>
    <property type="match status" value="1"/>
</dbReference>
<dbReference type="InterPro" id="IPR051335">
    <property type="entry name" value="Alanyl-tRNA_Editing_Enzymes"/>
</dbReference>
<dbReference type="GO" id="GO:0046872">
    <property type="term" value="F:metal ion binding"/>
    <property type="evidence" value="ECO:0007669"/>
    <property type="project" value="UniProtKB-KW"/>
</dbReference>
<dbReference type="Gene3D" id="2.40.30.130">
    <property type="match status" value="1"/>
</dbReference>
<dbReference type="InterPro" id="IPR018165">
    <property type="entry name" value="Ala-tRNA-synth_IIc_core"/>
</dbReference>
<sequence>MTEEIFRADAYKKSCAAQVLQINARDGIVLNRTVFYPNGGGQPGDLGAIEAADGRRTDIATTVYDGERQIVHVPSSPSGLKPGDTVRAVVNWDVRYRRMRMHTCMHLLSVILPYPVTGGQLTETAGRLDFDIREAGLDRDALTGKLNALIGEDQPVACEWITEAELDAQPELVKTMAVKPPRGGERIRLIRIGACDLQPCGGTHVARTGEIGPVTITKIEKKGARNRRVRVAFA</sequence>
<keyword evidence="3" id="KW-0479">Metal-binding</keyword>
<evidence type="ECO:0000256" key="4">
    <source>
        <dbReference type="ARBA" id="ARBA00022833"/>
    </source>
</evidence>
<dbReference type="Pfam" id="PF07973">
    <property type="entry name" value="tRNA_SAD"/>
    <property type="match status" value="1"/>
</dbReference>
<dbReference type="EMBL" id="UOEM01000124">
    <property type="protein sequence ID" value="VAW19159.1"/>
    <property type="molecule type" value="Genomic_DNA"/>
</dbReference>
<dbReference type="InterPro" id="IPR012947">
    <property type="entry name" value="tRNA_SAD"/>
</dbReference>
<dbReference type="SUPFAM" id="SSF50447">
    <property type="entry name" value="Translation proteins"/>
    <property type="match status" value="1"/>
</dbReference>
<dbReference type="GO" id="GO:0005524">
    <property type="term" value="F:ATP binding"/>
    <property type="evidence" value="ECO:0007669"/>
    <property type="project" value="InterPro"/>
</dbReference>
<proteinExistence type="predicted"/>
<keyword evidence="4" id="KW-0862">Zinc</keyword>
<dbReference type="SMART" id="SM00863">
    <property type="entry name" value="tRNA_SAD"/>
    <property type="match status" value="1"/>
</dbReference>
<dbReference type="InterPro" id="IPR018164">
    <property type="entry name" value="Ala-tRNA-synth_IIc_N"/>
</dbReference>
<comment type="cofactor">
    <cofactor evidence="1">
        <name>Zn(2+)</name>
        <dbReference type="ChEBI" id="CHEBI:29105"/>
    </cofactor>
</comment>